<dbReference type="EMBL" id="JAFHKJ010000008">
    <property type="protein sequence ID" value="MBN2974689.1"/>
    <property type="molecule type" value="Genomic_DNA"/>
</dbReference>
<organism evidence="1 2">
    <name type="scientific">Pseudomonas lactucae</name>
    <dbReference type="NCBI Taxonomy" id="2813360"/>
    <lineage>
        <taxon>Bacteria</taxon>
        <taxon>Pseudomonadati</taxon>
        <taxon>Pseudomonadota</taxon>
        <taxon>Gammaproteobacteria</taxon>
        <taxon>Pseudomonadales</taxon>
        <taxon>Pseudomonadaceae</taxon>
        <taxon>Pseudomonas</taxon>
    </lineage>
</organism>
<evidence type="ECO:0000313" key="2">
    <source>
        <dbReference type="Proteomes" id="UP001154860"/>
    </source>
</evidence>
<evidence type="ECO:0000313" key="1">
    <source>
        <dbReference type="EMBL" id="MBN2974689.1"/>
    </source>
</evidence>
<accession>A0A9X1C1Q4</accession>
<name>A0A9X1C1Q4_9PSED</name>
<proteinExistence type="predicted"/>
<reference evidence="1 2" key="2">
    <citation type="journal article" date="2023" name="Plant Pathol.">
        <title>Dismantling and reorganizing Pseudomonas marginalis sensu#lato.</title>
        <authorList>
            <person name="Sawada H."/>
            <person name="Fujikawa T."/>
            <person name="Satou M."/>
        </authorList>
    </citation>
    <scope>NUCLEOTIDE SEQUENCE [LARGE SCALE GENOMIC DNA]</scope>
    <source>
        <strain evidence="1 2">MAFF 301381</strain>
    </source>
</reference>
<comment type="caution">
    <text evidence="1">The sequence shown here is derived from an EMBL/GenBank/DDBJ whole genome shotgun (WGS) entry which is preliminary data.</text>
</comment>
<dbReference type="Proteomes" id="UP001154860">
    <property type="component" value="Unassembled WGS sequence"/>
</dbReference>
<protein>
    <submittedName>
        <fullName evidence="1">Uncharacterized protein</fullName>
    </submittedName>
</protein>
<keyword evidence="2" id="KW-1185">Reference proteome</keyword>
<sequence length="65" mass="6762">METEAPAVLVGQVPLAEMVETVELEAAVLQVVMAAMAEQEATEEMAGTAVMVVTDKMPSSGLVAR</sequence>
<reference evidence="1 2" key="1">
    <citation type="journal article" date="2021" name="Int. J. Syst. Evol. Microbiol.">
        <title>Pseudomonas lactucae sp. nov., a pathogen causing bacterial rot of lettuce in Japan.</title>
        <authorList>
            <person name="Sawada H."/>
            <person name="Fujikawa T."/>
            <person name="Satou M."/>
        </authorList>
    </citation>
    <scope>NUCLEOTIDE SEQUENCE [LARGE SCALE GENOMIC DNA]</scope>
    <source>
        <strain evidence="1 2">MAFF 301381</strain>
    </source>
</reference>
<gene>
    <name evidence="1" type="ORF">JWR99_01265</name>
</gene>
<dbReference type="AlphaFoldDB" id="A0A9X1C1Q4"/>